<organism evidence="2">
    <name type="scientific">viral metagenome</name>
    <dbReference type="NCBI Taxonomy" id="1070528"/>
    <lineage>
        <taxon>unclassified sequences</taxon>
        <taxon>metagenomes</taxon>
        <taxon>organismal metagenomes</taxon>
    </lineage>
</organism>
<feature type="region of interest" description="Disordered" evidence="1">
    <location>
        <begin position="95"/>
        <end position="118"/>
    </location>
</feature>
<evidence type="ECO:0000256" key="1">
    <source>
        <dbReference type="SAM" id="MobiDB-lite"/>
    </source>
</evidence>
<feature type="compositionally biased region" description="Acidic residues" evidence="1">
    <location>
        <begin position="95"/>
        <end position="116"/>
    </location>
</feature>
<name>A0A6C0K793_9ZZZZ</name>
<feature type="region of interest" description="Disordered" evidence="1">
    <location>
        <begin position="125"/>
        <end position="144"/>
    </location>
</feature>
<accession>A0A6C0K793</accession>
<proteinExistence type="predicted"/>
<protein>
    <submittedName>
        <fullName evidence="2">Uncharacterized protein</fullName>
    </submittedName>
</protein>
<evidence type="ECO:0000313" key="2">
    <source>
        <dbReference type="EMBL" id="QHU13021.1"/>
    </source>
</evidence>
<sequence>MNTTTTNGQAKMQTAAAAPPTEVPTRCDEQENARYLAAKTYADPPYRGTSLDEEAAWEQRVRTAETEVREAREAAEWTARVAAADEAMRLLAEAEQLEQEAAAEDQEEAAEAEWQDSEWRKACVAAEDAAWEAEEQRDEEEQREAEIRRRSAAIAALDLGEGNRADHVAVLGEAAVRAHEDMVQKARSAAAAEWAANATEDEWREKGELYWRDLAIGLDGREAWEAKEAEWAAEEAAFLAAPPPPPVLTRAMAQPLVEPLDDDDEELAYELEAADDAAATARQAAVATHGETVIGQMERWNEMGDPLPLLLPPEPSPEMLAYDAARWAQVGAAHAGELAPPQPCPREMAEGATRYAQHIEATAALRERIRELRGEMPEEN</sequence>
<feature type="compositionally biased region" description="Acidic residues" evidence="1">
    <location>
        <begin position="129"/>
        <end position="143"/>
    </location>
</feature>
<feature type="compositionally biased region" description="Polar residues" evidence="1">
    <location>
        <begin position="1"/>
        <end position="12"/>
    </location>
</feature>
<feature type="region of interest" description="Disordered" evidence="1">
    <location>
        <begin position="1"/>
        <end position="28"/>
    </location>
</feature>
<dbReference type="AlphaFoldDB" id="A0A6C0K793"/>
<dbReference type="EMBL" id="MN740813">
    <property type="protein sequence ID" value="QHU13021.1"/>
    <property type="molecule type" value="Genomic_DNA"/>
</dbReference>
<reference evidence="2" key="1">
    <citation type="journal article" date="2020" name="Nature">
        <title>Giant virus diversity and host interactions through global metagenomics.</title>
        <authorList>
            <person name="Schulz F."/>
            <person name="Roux S."/>
            <person name="Paez-Espino D."/>
            <person name="Jungbluth S."/>
            <person name="Walsh D.A."/>
            <person name="Denef V.J."/>
            <person name="McMahon K.D."/>
            <person name="Konstantinidis K.T."/>
            <person name="Eloe-Fadrosh E.A."/>
            <person name="Kyrpides N.C."/>
            <person name="Woyke T."/>
        </authorList>
    </citation>
    <scope>NUCLEOTIDE SEQUENCE</scope>
    <source>
        <strain evidence="2">GVMAG-S-1101176-114</strain>
    </source>
</reference>